<sequence>MGFGAVNFGWFVVELLFRSRCLSSLFSLGSICLLLLVDFWSLFGFAPPPIWWSNSYFLLPRSAISLDDSMICGSFVVGGLGGLQMRPFAMIWFCKPERVSMCQTFAGNSFMPTALLRGCWYVDLITILAGDPFANFGPLLVSTNVHSSSFFVTWFRTRTRVR</sequence>
<evidence type="ECO:0000313" key="2">
    <source>
        <dbReference type="EMBL" id="AES96678.1"/>
    </source>
</evidence>
<reference evidence="2 4" key="1">
    <citation type="journal article" date="2011" name="Nature">
        <title>The Medicago genome provides insight into the evolution of rhizobial symbioses.</title>
        <authorList>
            <person name="Young N.D."/>
            <person name="Debelle F."/>
            <person name="Oldroyd G.E."/>
            <person name="Geurts R."/>
            <person name="Cannon S.B."/>
            <person name="Udvardi M.K."/>
            <person name="Benedito V.A."/>
            <person name="Mayer K.F."/>
            <person name="Gouzy J."/>
            <person name="Schoof H."/>
            <person name="Van de Peer Y."/>
            <person name="Proost S."/>
            <person name="Cook D.R."/>
            <person name="Meyers B.C."/>
            <person name="Spannagl M."/>
            <person name="Cheung F."/>
            <person name="De Mita S."/>
            <person name="Krishnakumar V."/>
            <person name="Gundlach H."/>
            <person name="Zhou S."/>
            <person name="Mudge J."/>
            <person name="Bharti A.K."/>
            <person name="Murray J.D."/>
            <person name="Naoumkina M.A."/>
            <person name="Rosen B."/>
            <person name="Silverstein K.A."/>
            <person name="Tang H."/>
            <person name="Rombauts S."/>
            <person name="Zhao P.X."/>
            <person name="Zhou P."/>
            <person name="Barbe V."/>
            <person name="Bardou P."/>
            <person name="Bechner M."/>
            <person name="Bellec A."/>
            <person name="Berger A."/>
            <person name="Berges H."/>
            <person name="Bidwell S."/>
            <person name="Bisseling T."/>
            <person name="Choisne N."/>
            <person name="Couloux A."/>
            <person name="Denny R."/>
            <person name="Deshpande S."/>
            <person name="Dai X."/>
            <person name="Doyle J.J."/>
            <person name="Dudez A.M."/>
            <person name="Farmer A.D."/>
            <person name="Fouteau S."/>
            <person name="Franken C."/>
            <person name="Gibelin C."/>
            <person name="Gish J."/>
            <person name="Goldstein S."/>
            <person name="Gonzalez A.J."/>
            <person name="Green P.J."/>
            <person name="Hallab A."/>
            <person name="Hartog M."/>
            <person name="Hua A."/>
            <person name="Humphray S.J."/>
            <person name="Jeong D.H."/>
            <person name="Jing Y."/>
            <person name="Jocker A."/>
            <person name="Kenton S.M."/>
            <person name="Kim D.J."/>
            <person name="Klee K."/>
            <person name="Lai H."/>
            <person name="Lang C."/>
            <person name="Lin S."/>
            <person name="Macmil S.L."/>
            <person name="Magdelenat G."/>
            <person name="Matthews L."/>
            <person name="McCorrison J."/>
            <person name="Monaghan E.L."/>
            <person name="Mun J.H."/>
            <person name="Najar F.Z."/>
            <person name="Nicholson C."/>
            <person name="Noirot C."/>
            <person name="O'Bleness M."/>
            <person name="Paule C.R."/>
            <person name="Poulain J."/>
            <person name="Prion F."/>
            <person name="Qin B."/>
            <person name="Qu C."/>
            <person name="Retzel E.F."/>
            <person name="Riddle C."/>
            <person name="Sallet E."/>
            <person name="Samain S."/>
            <person name="Samson N."/>
            <person name="Sanders I."/>
            <person name="Saurat O."/>
            <person name="Scarpelli C."/>
            <person name="Schiex T."/>
            <person name="Segurens B."/>
            <person name="Severin A.J."/>
            <person name="Sherrier D.J."/>
            <person name="Shi R."/>
            <person name="Sims S."/>
            <person name="Singer S.R."/>
            <person name="Sinharoy S."/>
            <person name="Sterck L."/>
            <person name="Viollet A."/>
            <person name="Wang B.B."/>
            <person name="Wang K."/>
            <person name="Wang M."/>
            <person name="Wang X."/>
            <person name="Warfsmann J."/>
            <person name="Weissenbach J."/>
            <person name="White D.D."/>
            <person name="White J.D."/>
            <person name="Wiley G.B."/>
            <person name="Wincker P."/>
            <person name="Xing Y."/>
            <person name="Yang L."/>
            <person name="Yao Z."/>
            <person name="Ying F."/>
            <person name="Zhai J."/>
            <person name="Zhou L."/>
            <person name="Zuber A."/>
            <person name="Denarie J."/>
            <person name="Dixon R.A."/>
            <person name="May G.D."/>
            <person name="Schwartz D.C."/>
            <person name="Rogers J."/>
            <person name="Quetier F."/>
            <person name="Town C.D."/>
            <person name="Roe B.A."/>
        </authorList>
    </citation>
    <scope>NUCLEOTIDE SEQUENCE [LARGE SCALE GENOMIC DNA]</scope>
    <source>
        <strain evidence="2">A17</strain>
        <strain evidence="3 4">cv. Jemalong A17</strain>
    </source>
</reference>
<evidence type="ECO:0000256" key="1">
    <source>
        <dbReference type="SAM" id="Phobius"/>
    </source>
</evidence>
<feature type="transmembrane region" description="Helical" evidence="1">
    <location>
        <begin position="63"/>
        <end position="83"/>
    </location>
</feature>
<gene>
    <name evidence="2" type="ordered locus">MTR_5g039960</name>
</gene>
<dbReference type="AlphaFoldDB" id="G7KDV0"/>
<name>G7KDV0_MEDTR</name>
<accession>G7KDV0</accession>
<keyword evidence="1" id="KW-1133">Transmembrane helix</keyword>
<keyword evidence="1" id="KW-0472">Membrane</keyword>
<evidence type="ECO:0000313" key="4">
    <source>
        <dbReference type="Proteomes" id="UP000002051"/>
    </source>
</evidence>
<proteinExistence type="predicted"/>
<dbReference type="EnsemblPlants" id="AES96678">
    <property type="protein sequence ID" value="AES96678"/>
    <property type="gene ID" value="MTR_5g039960"/>
</dbReference>
<reference evidence="2 4" key="2">
    <citation type="journal article" date="2014" name="BMC Genomics">
        <title>An improved genome release (version Mt4.0) for the model legume Medicago truncatula.</title>
        <authorList>
            <person name="Tang H."/>
            <person name="Krishnakumar V."/>
            <person name="Bidwell S."/>
            <person name="Rosen B."/>
            <person name="Chan A."/>
            <person name="Zhou S."/>
            <person name="Gentzbittel L."/>
            <person name="Childs K.L."/>
            <person name="Yandell M."/>
            <person name="Gundlach H."/>
            <person name="Mayer K.F."/>
            <person name="Schwartz D.C."/>
            <person name="Town C.D."/>
        </authorList>
    </citation>
    <scope>GENOME REANNOTATION</scope>
    <source>
        <strain evidence="3 4">cv. Jemalong A17</strain>
    </source>
</reference>
<evidence type="ECO:0000313" key="3">
    <source>
        <dbReference type="EnsemblPlants" id="AES96678"/>
    </source>
</evidence>
<dbReference type="HOGENOM" id="CLU_1637916_0_0_1"/>
<keyword evidence="4" id="KW-1185">Reference proteome</keyword>
<feature type="transmembrane region" description="Helical" evidence="1">
    <location>
        <begin position="21"/>
        <end position="43"/>
    </location>
</feature>
<protein>
    <submittedName>
        <fullName evidence="2">Transmembrane protein, putative</fullName>
    </submittedName>
</protein>
<keyword evidence="1 2" id="KW-0812">Transmembrane</keyword>
<organism evidence="2 4">
    <name type="scientific">Medicago truncatula</name>
    <name type="common">Barrel medic</name>
    <name type="synonym">Medicago tribuloides</name>
    <dbReference type="NCBI Taxonomy" id="3880"/>
    <lineage>
        <taxon>Eukaryota</taxon>
        <taxon>Viridiplantae</taxon>
        <taxon>Streptophyta</taxon>
        <taxon>Embryophyta</taxon>
        <taxon>Tracheophyta</taxon>
        <taxon>Spermatophyta</taxon>
        <taxon>Magnoliopsida</taxon>
        <taxon>eudicotyledons</taxon>
        <taxon>Gunneridae</taxon>
        <taxon>Pentapetalae</taxon>
        <taxon>rosids</taxon>
        <taxon>fabids</taxon>
        <taxon>Fabales</taxon>
        <taxon>Fabaceae</taxon>
        <taxon>Papilionoideae</taxon>
        <taxon>50 kb inversion clade</taxon>
        <taxon>NPAAA clade</taxon>
        <taxon>Hologalegina</taxon>
        <taxon>IRL clade</taxon>
        <taxon>Trifolieae</taxon>
        <taxon>Medicago</taxon>
    </lineage>
</organism>
<reference evidence="3" key="3">
    <citation type="submission" date="2015-04" db="UniProtKB">
        <authorList>
            <consortium name="EnsemblPlants"/>
        </authorList>
    </citation>
    <scope>IDENTIFICATION</scope>
    <source>
        <strain evidence="3">cv. Jemalong A17</strain>
    </source>
</reference>
<dbReference type="Proteomes" id="UP000002051">
    <property type="component" value="Chromosome 5"/>
</dbReference>
<dbReference type="PaxDb" id="3880-AES96678"/>
<dbReference type="EMBL" id="CM001221">
    <property type="protein sequence ID" value="AES96678.1"/>
    <property type="molecule type" value="Genomic_DNA"/>
</dbReference>